<feature type="region of interest" description="Disordered" evidence="1">
    <location>
        <begin position="1"/>
        <end position="26"/>
    </location>
</feature>
<feature type="region of interest" description="Disordered" evidence="1">
    <location>
        <begin position="65"/>
        <end position="94"/>
    </location>
</feature>
<feature type="compositionally biased region" description="Polar residues" evidence="1">
    <location>
        <begin position="1"/>
        <end position="11"/>
    </location>
</feature>
<accession>A0A813H617</accession>
<dbReference type="InterPro" id="IPR027443">
    <property type="entry name" value="IPNS-like_sf"/>
</dbReference>
<gene>
    <name evidence="3" type="ORF">PGLA1383_LOCUS48995</name>
</gene>
<evidence type="ECO:0000256" key="2">
    <source>
        <dbReference type="SAM" id="Phobius"/>
    </source>
</evidence>
<comment type="caution">
    <text evidence="3">The sequence shown here is derived from an EMBL/GenBank/DDBJ whole genome shotgun (WGS) entry which is preliminary data.</text>
</comment>
<feature type="transmembrane region" description="Helical" evidence="2">
    <location>
        <begin position="32"/>
        <end position="56"/>
    </location>
</feature>
<dbReference type="AlphaFoldDB" id="A0A813H617"/>
<sequence length="436" mass="48197">MAPKRQGQSTGDLAGKIHKTSSSGSSRATGRFFAVPGWLLLGGAGALVAAGLLSAWPGEVKDEVSPAEAVGPSPPPKSAAKAAKRTSNAKARPVVSKEVACSDQELQLLRTPLHRTLKAMKQAGLTDKMPVFGSAVSCLDMMGKQGKPARKKMLKCWRDVVLETTSVDARAQLQLAGGKTMPLLDFWRIKRLELLRDHSALSSQGGMFYEVLRLGILNSSNAGPHVKQLREGLEDPLLRCKPHWIKGFVLDQDIMMQSLWKRYAELMLALKMLGMRDTLEEVFATASVLPDNNQRWRSPDALHAQLPGLRASPFWDKREFPWLLPLEERFAEVKTELLRAWELIGFTGSNSEQLPERDPEDWQSLTLFMSKLDGTLKEDFWNKLSCEQLLPVTCSLLQGRPELDPKNAKLPPAVAEALQEGSLEMNPPVTWSNSTS</sequence>
<proteinExistence type="predicted"/>
<name>A0A813H617_POLGL</name>
<protein>
    <submittedName>
        <fullName evidence="3">Uncharacterized protein</fullName>
    </submittedName>
</protein>
<keyword evidence="2" id="KW-0472">Membrane</keyword>
<dbReference type="EMBL" id="CAJNNV010030619">
    <property type="protein sequence ID" value="CAE8633080.1"/>
    <property type="molecule type" value="Genomic_DNA"/>
</dbReference>
<dbReference type="Gene3D" id="2.60.120.330">
    <property type="entry name" value="B-lactam Antibiotic, Isopenicillin N Synthase, Chain"/>
    <property type="match status" value="1"/>
</dbReference>
<keyword evidence="2" id="KW-1133">Transmembrane helix</keyword>
<dbReference type="Proteomes" id="UP000654075">
    <property type="component" value="Unassembled WGS sequence"/>
</dbReference>
<evidence type="ECO:0000256" key="1">
    <source>
        <dbReference type="SAM" id="MobiDB-lite"/>
    </source>
</evidence>
<feature type="compositionally biased region" description="Low complexity" evidence="1">
    <location>
        <begin position="78"/>
        <end position="91"/>
    </location>
</feature>
<reference evidence="3" key="1">
    <citation type="submission" date="2021-02" db="EMBL/GenBank/DDBJ databases">
        <authorList>
            <person name="Dougan E. K."/>
            <person name="Rhodes N."/>
            <person name="Thang M."/>
            <person name="Chan C."/>
        </authorList>
    </citation>
    <scope>NUCLEOTIDE SEQUENCE</scope>
</reference>
<organism evidence="3 4">
    <name type="scientific">Polarella glacialis</name>
    <name type="common">Dinoflagellate</name>
    <dbReference type="NCBI Taxonomy" id="89957"/>
    <lineage>
        <taxon>Eukaryota</taxon>
        <taxon>Sar</taxon>
        <taxon>Alveolata</taxon>
        <taxon>Dinophyceae</taxon>
        <taxon>Suessiales</taxon>
        <taxon>Suessiaceae</taxon>
        <taxon>Polarella</taxon>
    </lineage>
</organism>
<keyword evidence="2" id="KW-0812">Transmembrane</keyword>
<evidence type="ECO:0000313" key="4">
    <source>
        <dbReference type="Proteomes" id="UP000654075"/>
    </source>
</evidence>
<evidence type="ECO:0000313" key="3">
    <source>
        <dbReference type="EMBL" id="CAE8633080.1"/>
    </source>
</evidence>
<dbReference type="OrthoDB" id="438431at2759"/>
<keyword evidence="4" id="KW-1185">Reference proteome</keyword>